<reference evidence="2 3" key="1">
    <citation type="journal article" date="2014" name="Genome Announc.">
        <title>Complete Genome Sequence of the Extreme Thermophile Dictyoglomus thermophilum H-6-12.</title>
        <authorList>
            <person name="Coil D.A."/>
            <person name="Badger J.H."/>
            <person name="Forberger H.C."/>
            <person name="Riggs F."/>
            <person name="Madupu R."/>
            <person name="Fedorova N."/>
            <person name="Ward N."/>
            <person name="Robb F.T."/>
            <person name="Eisen J.A."/>
        </authorList>
    </citation>
    <scope>NUCLEOTIDE SEQUENCE [LARGE SCALE GENOMIC DNA]</scope>
    <source>
        <strain evidence="3">ATCC 35947 / DSM 3960 / H-6-12</strain>
    </source>
</reference>
<evidence type="ECO:0000259" key="1">
    <source>
        <dbReference type="Pfam" id="PF01869"/>
    </source>
</evidence>
<dbReference type="AlphaFoldDB" id="B5YBC8"/>
<feature type="domain" description="ATPase BadF/BadG/BcrA/BcrD type" evidence="1">
    <location>
        <begin position="4"/>
        <end position="295"/>
    </location>
</feature>
<dbReference type="Pfam" id="PF01869">
    <property type="entry name" value="BcrAD_BadFG"/>
    <property type="match status" value="1"/>
</dbReference>
<dbReference type="SUPFAM" id="SSF53067">
    <property type="entry name" value="Actin-like ATPase domain"/>
    <property type="match status" value="2"/>
</dbReference>
<dbReference type="InterPro" id="IPR052519">
    <property type="entry name" value="Euk-type_GlcNAc_Kinase"/>
</dbReference>
<dbReference type="HOGENOM" id="CLU_016274_1_1_0"/>
<sequence>MYFLGVDGGGTKTIAYLLDEESNLIFKNTSGPTNILENGEEVFRKNLRELLYPVLKNINPKDIKSCFGLPAVGEFREDIKILRKIIKEELNIEADTIVNDVVIGWAGGNLARDGIHVVAGTGTITYGRKGNKDIRVSGWGSIIGDEGSAYYIGYRTLNEVSRELDGRKRRTDLTKLIFKKLNLRDHLDFIEFIYDPQKDRRSNIASVAKITYEIAKIGDKKALKILKESAKELALTVTTANKFLKIEKPITVTYSGSVLEKNEIVREEFIKLLAKGGYEVKPPKLSPVLGAVLLAFLNYENNGQKREDFINKLLKIYKEEEKQ</sequence>
<dbReference type="CDD" id="cd24007">
    <property type="entry name" value="ASKHA_NBD_eukNAGK-like"/>
    <property type="match status" value="1"/>
</dbReference>
<accession>B5YBC8</accession>
<dbReference type="PANTHER" id="PTHR43190:SF3">
    <property type="entry name" value="N-ACETYL-D-GLUCOSAMINE KINASE"/>
    <property type="match status" value="1"/>
</dbReference>
<dbReference type="KEGG" id="dth:DICTH_0109"/>
<gene>
    <name evidence="2" type="ordered locus">DICTH_0109</name>
</gene>
<organism evidence="2 3">
    <name type="scientific">Dictyoglomus thermophilum (strain ATCC 35947 / DSM 3960 / H-6-12)</name>
    <dbReference type="NCBI Taxonomy" id="309799"/>
    <lineage>
        <taxon>Bacteria</taxon>
        <taxon>Pseudomonadati</taxon>
        <taxon>Dictyoglomota</taxon>
        <taxon>Dictyoglomia</taxon>
        <taxon>Dictyoglomales</taxon>
        <taxon>Dictyoglomaceae</taxon>
        <taxon>Dictyoglomus</taxon>
    </lineage>
</organism>
<dbReference type="PANTHER" id="PTHR43190">
    <property type="entry name" value="N-ACETYL-D-GLUCOSAMINE KINASE"/>
    <property type="match status" value="1"/>
</dbReference>
<dbReference type="Gene3D" id="3.30.420.40">
    <property type="match status" value="2"/>
</dbReference>
<name>B5YBC8_DICT6</name>
<dbReference type="Proteomes" id="UP000001733">
    <property type="component" value="Chromosome"/>
</dbReference>
<dbReference type="OrthoDB" id="9772633at2"/>
<dbReference type="PaxDb" id="309799-DICTH_0109"/>
<protein>
    <submittedName>
        <fullName evidence="2">BadF/BadG/BcrA/BcrD ATPase family</fullName>
    </submittedName>
</protein>
<proteinExistence type="predicted"/>
<evidence type="ECO:0000313" key="2">
    <source>
        <dbReference type="EMBL" id="ACI19993.1"/>
    </source>
</evidence>
<dbReference type="eggNOG" id="COG2971">
    <property type="taxonomic scope" value="Bacteria"/>
</dbReference>
<dbReference type="RefSeq" id="WP_012548625.1">
    <property type="nucleotide sequence ID" value="NC_011297.1"/>
</dbReference>
<dbReference type="STRING" id="309799.DICTH_0109"/>
<dbReference type="EMBL" id="CP001146">
    <property type="protein sequence ID" value="ACI19993.1"/>
    <property type="molecule type" value="Genomic_DNA"/>
</dbReference>
<keyword evidence="3" id="KW-1185">Reference proteome</keyword>
<dbReference type="InterPro" id="IPR043129">
    <property type="entry name" value="ATPase_NBD"/>
</dbReference>
<dbReference type="InterPro" id="IPR002731">
    <property type="entry name" value="ATPase_BadF"/>
</dbReference>
<evidence type="ECO:0000313" key="3">
    <source>
        <dbReference type="Proteomes" id="UP000001733"/>
    </source>
</evidence>